<evidence type="ECO:0000256" key="1">
    <source>
        <dbReference type="ARBA" id="ARBA00004173"/>
    </source>
</evidence>
<organism evidence="20">
    <name type="scientific">Aceria tosichella</name>
    <name type="common">wheat curl mite</name>
    <dbReference type="NCBI Taxonomy" id="561515"/>
    <lineage>
        <taxon>Eukaryota</taxon>
        <taxon>Metazoa</taxon>
        <taxon>Ecdysozoa</taxon>
        <taxon>Arthropoda</taxon>
        <taxon>Chelicerata</taxon>
        <taxon>Arachnida</taxon>
        <taxon>Acari</taxon>
        <taxon>Acariformes</taxon>
        <taxon>Trombidiformes</taxon>
        <taxon>Prostigmata</taxon>
        <taxon>Eupodina</taxon>
        <taxon>Eriophyoidea</taxon>
        <taxon>Eriophyidae</taxon>
        <taxon>Eriophyinae</taxon>
        <taxon>Aceriini</taxon>
        <taxon>Aceria</taxon>
    </lineage>
</organism>
<dbReference type="PANTHER" id="PTHR43311">
    <property type="entry name" value="GLUTAMATE--TRNA LIGASE"/>
    <property type="match status" value="1"/>
</dbReference>
<dbReference type="FunFam" id="3.40.50.620:FF:000045">
    <property type="entry name" value="Glutamate--tRNA ligase, mitochondrial"/>
    <property type="match status" value="1"/>
</dbReference>
<feature type="domain" description="Glutamyl/glutaminyl-tRNA synthetase class Ib catalytic" evidence="18">
    <location>
        <begin position="38"/>
        <end position="348"/>
    </location>
</feature>
<evidence type="ECO:0000256" key="15">
    <source>
        <dbReference type="ARBA" id="ARBA00047479"/>
    </source>
</evidence>
<keyword evidence="6 17" id="KW-0067">ATP-binding</keyword>
<evidence type="ECO:0000259" key="18">
    <source>
        <dbReference type="Pfam" id="PF00749"/>
    </source>
</evidence>
<keyword evidence="8 17" id="KW-0030">Aminoacyl-tRNA synthetase</keyword>
<dbReference type="PROSITE" id="PS00178">
    <property type="entry name" value="AA_TRNA_LIGASE_I"/>
    <property type="match status" value="1"/>
</dbReference>
<evidence type="ECO:0000259" key="19">
    <source>
        <dbReference type="Pfam" id="PF19269"/>
    </source>
</evidence>
<dbReference type="InterPro" id="IPR033910">
    <property type="entry name" value="GluRS_core"/>
</dbReference>
<evidence type="ECO:0000256" key="11">
    <source>
        <dbReference type="ARBA" id="ARBA00044142"/>
    </source>
</evidence>
<comment type="catalytic activity">
    <reaction evidence="15">
        <text>tRNA(Glx) + L-glutamate + ATP = L-glutamyl-tRNA(Glx) + AMP + diphosphate</text>
        <dbReference type="Rhea" id="RHEA:18397"/>
        <dbReference type="Rhea" id="RHEA-COMP:9713"/>
        <dbReference type="Rhea" id="RHEA-COMP:9716"/>
        <dbReference type="ChEBI" id="CHEBI:29985"/>
        <dbReference type="ChEBI" id="CHEBI:30616"/>
        <dbReference type="ChEBI" id="CHEBI:33019"/>
        <dbReference type="ChEBI" id="CHEBI:78442"/>
        <dbReference type="ChEBI" id="CHEBI:78520"/>
        <dbReference type="ChEBI" id="CHEBI:456215"/>
        <dbReference type="EC" id="6.1.1.24"/>
    </reaction>
    <physiologicalReaction direction="left-to-right" evidence="15">
        <dbReference type="Rhea" id="RHEA:18398"/>
    </physiologicalReaction>
</comment>
<keyword evidence="5 17" id="KW-0547">Nucleotide-binding</keyword>
<proteinExistence type="inferred from homology"/>
<dbReference type="GO" id="GO:0008270">
    <property type="term" value="F:zinc ion binding"/>
    <property type="evidence" value="ECO:0007669"/>
    <property type="project" value="InterPro"/>
</dbReference>
<dbReference type="GO" id="GO:0050561">
    <property type="term" value="F:glutamate-tRNA(Gln) ligase activity"/>
    <property type="evidence" value="ECO:0007669"/>
    <property type="project" value="UniProtKB-EC"/>
</dbReference>
<dbReference type="InterPro" id="IPR000924">
    <property type="entry name" value="Glu/Gln-tRNA-synth"/>
</dbReference>
<evidence type="ECO:0000313" key="20">
    <source>
        <dbReference type="EMBL" id="MDE51947.1"/>
    </source>
</evidence>
<dbReference type="SUPFAM" id="SSF48163">
    <property type="entry name" value="An anticodon-binding domain of class I aminoacyl-tRNA synthetases"/>
    <property type="match status" value="1"/>
</dbReference>
<dbReference type="AlphaFoldDB" id="A0A6G1SP42"/>
<dbReference type="CDD" id="cd00808">
    <property type="entry name" value="GluRS_core"/>
    <property type="match status" value="1"/>
</dbReference>
<dbReference type="Gene3D" id="1.10.10.350">
    <property type="match status" value="1"/>
</dbReference>
<accession>A0A6G1SP42</accession>
<dbReference type="PANTHER" id="PTHR43311:SF2">
    <property type="entry name" value="GLUTAMATE--TRNA LIGASE, MITOCHONDRIAL-RELATED"/>
    <property type="match status" value="1"/>
</dbReference>
<evidence type="ECO:0000256" key="6">
    <source>
        <dbReference type="ARBA" id="ARBA00022840"/>
    </source>
</evidence>
<evidence type="ECO:0000256" key="14">
    <source>
        <dbReference type="ARBA" id="ARBA00047366"/>
    </source>
</evidence>
<dbReference type="GO" id="GO:0005739">
    <property type="term" value="C:mitochondrion"/>
    <property type="evidence" value="ECO:0007669"/>
    <property type="project" value="UniProtKB-SubCell"/>
</dbReference>
<dbReference type="InterPro" id="IPR004527">
    <property type="entry name" value="Glu-tRNA-ligase_bac/mito"/>
</dbReference>
<dbReference type="GO" id="GO:0005524">
    <property type="term" value="F:ATP binding"/>
    <property type="evidence" value="ECO:0007669"/>
    <property type="project" value="UniProtKB-KW"/>
</dbReference>
<gene>
    <name evidence="20" type="primary">Ears2</name>
    <name evidence="20" type="ORF">g.11783</name>
</gene>
<dbReference type="SUPFAM" id="SSF52374">
    <property type="entry name" value="Nucleotidylyl transferase"/>
    <property type="match status" value="1"/>
</dbReference>
<dbReference type="EC" id="6.1.1.17" evidence="3"/>
<keyword evidence="7 17" id="KW-0648">Protein biosynthesis</keyword>
<dbReference type="InterPro" id="IPR049940">
    <property type="entry name" value="GluQ/Sye"/>
</dbReference>
<evidence type="ECO:0000256" key="16">
    <source>
        <dbReference type="ARBA" id="ARBA00047689"/>
    </source>
</evidence>
<dbReference type="Gene3D" id="3.40.50.620">
    <property type="entry name" value="HUPs"/>
    <property type="match status" value="1"/>
</dbReference>
<dbReference type="InterPro" id="IPR020058">
    <property type="entry name" value="Glu/Gln-tRNA-synth_Ib_cat-dom"/>
</dbReference>
<dbReference type="InterPro" id="IPR020751">
    <property type="entry name" value="aa-tRNA-synth_I_codon-bd_sub2"/>
</dbReference>
<sequence length="529" mass="61141">MTIIVRAPFILTHTNANPTKLSRFIHTTTLLREVASDEVRVRFAPSPTGHLHLGGLRTAFYNYVFARQNKGTFILRIENTDQARIVPGSAQEIEHTLDWAGLSPDESPQRGGPYGPYEQSRRLELYKQWAEHLLNEGKAYRCFCSPTRLDLLRKFQARNREKIRYDGKCKTLTQSEIEEKLAENDNRHVIRFSLLDGQYCFNDLIFGEITANLVDALESDPIIIKSDGYPTYHFASIVDDHHMKISHVLRGSEWISSTTKHVQLYEALNWQAPKFAHFPLITLRDGTKMSKRNDHSHVTSWIQAGYQPETLLNFLTSSGGGVPKVKQDSMEFWSLGELVKGFDFKQVTCHPGSLDLNRLHVYSAQELQRTWARNPGKVMEQFKKLLQANKIETDMDDETAQRVIDKLIGRLTLLNDLLLHDYVFIWRQPQLSWNIKDYVELGWNLRDLIVKLANLVDKIDLEDKEKFTEALKKISTDEKLDYSRFMRFVRRLLTNSEKGLPVYEICCCLGKSRLKQYLNNGLEYVDKGA</sequence>
<dbReference type="PRINTS" id="PR00987">
    <property type="entry name" value="TRNASYNTHGLU"/>
</dbReference>
<evidence type="ECO:0000256" key="10">
    <source>
        <dbReference type="ARBA" id="ARBA00044054"/>
    </source>
</evidence>
<dbReference type="InterPro" id="IPR045462">
    <property type="entry name" value="aa-tRNA-synth_I_cd-bd"/>
</dbReference>
<protein>
    <recommendedName>
        <fullName evidence="11">Nondiscriminating glutamyl-tRNA synthetase EARS2, mitochondrial</fullName>
        <ecNumber evidence="3">6.1.1.17</ecNumber>
        <ecNumber evidence="10">6.1.1.24</ecNumber>
    </recommendedName>
    <alternativeName>
        <fullName evidence="13">Glutamate--tRNA(Gln) ligase EARS2, mitochondrial</fullName>
    </alternativeName>
    <alternativeName>
        <fullName evidence="9">Glutamyl-tRNA synthetase</fullName>
    </alternativeName>
    <alternativeName>
        <fullName evidence="12">Mitochondrial glutamyl-tRNA synthetase</fullName>
    </alternativeName>
</protein>
<dbReference type="InterPro" id="IPR008925">
    <property type="entry name" value="aa_tRNA-synth_I_cd-bd_sf"/>
</dbReference>
<evidence type="ECO:0000256" key="13">
    <source>
        <dbReference type="ARBA" id="ARBA00044313"/>
    </source>
</evidence>
<evidence type="ECO:0000256" key="7">
    <source>
        <dbReference type="ARBA" id="ARBA00022917"/>
    </source>
</evidence>
<dbReference type="InterPro" id="IPR001412">
    <property type="entry name" value="aa-tRNA-synth_I_CS"/>
</dbReference>
<dbReference type="GO" id="GO:0006424">
    <property type="term" value="P:glutamyl-tRNA aminoacylation"/>
    <property type="evidence" value="ECO:0007669"/>
    <property type="project" value="InterPro"/>
</dbReference>
<dbReference type="NCBIfam" id="TIGR00464">
    <property type="entry name" value="gltX_bact"/>
    <property type="match status" value="1"/>
</dbReference>
<evidence type="ECO:0000256" key="3">
    <source>
        <dbReference type="ARBA" id="ARBA00012835"/>
    </source>
</evidence>
<comment type="subcellular location">
    <subcellularLocation>
        <location evidence="1">Mitochondrion</location>
    </subcellularLocation>
</comment>
<dbReference type="EMBL" id="GGYP01007176">
    <property type="protein sequence ID" value="MDE51947.1"/>
    <property type="molecule type" value="Transcribed_RNA"/>
</dbReference>
<comment type="catalytic activity">
    <reaction evidence="14">
        <text>tRNA(Glu) + L-glutamate + ATP = L-glutamyl-tRNA(Glu) + AMP + diphosphate</text>
        <dbReference type="Rhea" id="RHEA:23540"/>
        <dbReference type="Rhea" id="RHEA-COMP:9663"/>
        <dbReference type="Rhea" id="RHEA-COMP:9680"/>
        <dbReference type="ChEBI" id="CHEBI:29985"/>
        <dbReference type="ChEBI" id="CHEBI:30616"/>
        <dbReference type="ChEBI" id="CHEBI:33019"/>
        <dbReference type="ChEBI" id="CHEBI:78442"/>
        <dbReference type="ChEBI" id="CHEBI:78520"/>
        <dbReference type="ChEBI" id="CHEBI:456215"/>
        <dbReference type="EC" id="6.1.1.17"/>
    </reaction>
    <physiologicalReaction direction="left-to-right" evidence="14">
        <dbReference type="Rhea" id="RHEA:23541"/>
    </physiologicalReaction>
</comment>
<evidence type="ECO:0000256" key="5">
    <source>
        <dbReference type="ARBA" id="ARBA00022741"/>
    </source>
</evidence>
<dbReference type="Pfam" id="PF19269">
    <property type="entry name" value="Anticodon_2"/>
    <property type="match status" value="1"/>
</dbReference>
<comment type="catalytic activity">
    <reaction evidence="16">
        <text>tRNA(Gln) + L-glutamate + ATP = L-glutamyl-tRNA(Gln) + AMP + diphosphate</text>
        <dbReference type="Rhea" id="RHEA:64612"/>
        <dbReference type="Rhea" id="RHEA-COMP:9662"/>
        <dbReference type="Rhea" id="RHEA-COMP:9684"/>
        <dbReference type="ChEBI" id="CHEBI:29985"/>
        <dbReference type="ChEBI" id="CHEBI:30616"/>
        <dbReference type="ChEBI" id="CHEBI:33019"/>
        <dbReference type="ChEBI" id="CHEBI:78442"/>
        <dbReference type="ChEBI" id="CHEBI:78520"/>
        <dbReference type="ChEBI" id="CHEBI:456215"/>
    </reaction>
    <physiologicalReaction direction="left-to-right" evidence="16">
        <dbReference type="Rhea" id="RHEA:64613"/>
    </physiologicalReaction>
</comment>
<dbReference type="Pfam" id="PF00749">
    <property type="entry name" value="tRNA-synt_1c"/>
    <property type="match status" value="1"/>
</dbReference>
<name>A0A6G1SP42_9ACAR</name>
<evidence type="ECO:0000256" key="9">
    <source>
        <dbReference type="ARBA" id="ARBA00030865"/>
    </source>
</evidence>
<dbReference type="GO" id="GO:0004818">
    <property type="term" value="F:glutamate-tRNA ligase activity"/>
    <property type="evidence" value="ECO:0007669"/>
    <property type="project" value="UniProtKB-EC"/>
</dbReference>
<evidence type="ECO:0000256" key="4">
    <source>
        <dbReference type="ARBA" id="ARBA00022598"/>
    </source>
</evidence>
<evidence type="ECO:0000256" key="12">
    <source>
        <dbReference type="ARBA" id="ARBA00044251"/>
    </source>
</evidence>
<dbReference type="HAMAP" id="MF_00022">
    <property type="entry name" value="Glu_tRNA_synth_type1"/>
    <property type="match status" value="1"/>
</dbReference>
<dbReference type="EC" id="6.1.1.24" evidence="10"/>
<dbReference type="GO" id="GO:0000049">
    <property type="term" value="F:tRNA binding"/>
    <property type="evidence" value="ECO:0007669"/>
    <property type="project" value="InterPro"/>
</dbReference>
<feature type="domain" description="Aminoacyl-tRNA synthetase class I anticodon-binding" evidence="19">
    <location>
        <begin position="380"/>
        <end position="518"/>
    </location>
</feature>
<evidence type="ECO:0000256" key="2">
    <source>
        <dbReference type="ARBA" id="ARBA00007894"/>
    </source>
</evidence>
<dbReference type="InterPro" id="IPR014729">
    <property type="entry name" value="Rossmann-like_a/b/a_fold"/>
</dbReference>
<keyword evidence="4 17" id="KW-0436">Ligase</keyword>
<evidence type="ECO:0000256" key="17">
    <source>
        <dbReference type="RuleBase" id="RU363037"/>
    </source>
</evidence>
<evidence type="ECO:0000256" key="8">
    <source>
        <dbReference type="ARBA" id="ARBA00023146"/>
    </source>
</evidence>
<comment type="similarity">
    <text evidence="2">Belongs to the class-I aminoacyl-tRNA synthetase family. Glutamate--tRNA ligase type 1 subfamily.</text>
</comment>
<reference evidence="20" key="1">
    <citation type="submission" date="2018-10" db="EMBL/GenBank/DDBJ databases">
        <title>Transcriptome assembly of Aceria tosichella (Wheat curl mite) Type 2.</title>
        <authorList>
            <person name="Scully E.D."/>
            <person name="Geib S.M."/>
            <person name="Palmer N.A."/>
            <person name="Gupta A.K."/>
            <person name="Sarath G."/>
            <person name="Tatineni S."/>
        </authorList>
    </citation>
    <scope>NUCLEOTIDE SEQUENCE</scope>
    <source>
        <strain evidence="20">LincolnNE</strain>
    </source>
</reference>